<comment type="caution">
    <text evidence="2">The sequence shown here is derived from an EMBL/GenBank/DDBJ whole genome shotgun (WGS) entry which is preliminary data.</text>
</comment>
<feature type="domain" description="Phosphoribosyltransferase" evidence="1">
    <location>
        <begin position="8"/>
        <end position="211"/>
    </location>
</feature>
<proteinExistence type="predicted"/>
<dbReference type="GO" id="GO:0004845">
    <property type="term" value="F:uracil phosphoribosyltransferase activity"/>
    <property type="evidence" value="ECO:0007669"/>
    <property type="project" value="UniProtKB-EC"/>
</dbReference>
<accession>A0ABT6Y5U5</accession>
<keyword evidence="3" id="KW-1185">Reference proteome</keyword>
<sequence length="214" mass="23621">MFILNAQNSIANQFLAEMRDITVQNDSMRFRKNMERLGEILAYEISKTLDYQPATVQTPLAEASTALLTEQPVLVAILRASLPFYQGFLNLFDQSENAFIGAYRGKHRADETFDIQMDYLACPSLEGKTVMLIDPMLATGKSLVKSYQALLQYGKPAKLIIAAAIAAPEGLAYIQEQIPEASLFVGAKDERLNEKFYIIPGLGDAGDLAYGGKL</sequence>
<dbReference type="EC" id="2.4.2.9" evidence="2"/>
<dbReference type="NCBIfam" id="NF001097">
    <property type="entry name" value="PRK00129.1"/>
    <property type="match status" value="1"/>
</dbReference>
<gene>
    <name evidence="2" type="primary">upp</name>
    <name evidence="2" type="ORF">QM524_05355</name>
</gene>
<dbReference type="InterPro" id="IPR050137">
    <property type="entry name" value="PyrR_bifunctional"/>
</dbReference>
<dbReference type="InterPro" id="IPR000836">
    <property type="entry name" value="PRTase_dom"/>
</dbReference>
<dbReference type="InterPro" id="IPR029057">
    <property type="entry name" value="PRTase-like"/>
</dbReference>
<keyword evidence="2" id="KW-0328">Glycosyltransferase</keyword>
<dbReference type="CDD" id="cd06223">
    <property type="entry name" value="PRTases_typeI"/>
    <property type="match status" value="1"/>
</dbReference>
<dbReference type="Proteomes" id="UP001236507">
    <property type="component" value="Unassembled WGS sequence"/>
</dbReference>
<dbReference type="Gene3D" id="3.40.50.2020">
    <property type="match status" value="1"/>
</dbReference>
<dbReference type="PANTHER" id="PTHR11608">
    <property type="entry name" value="BIFUNCTIONAL PROTEIN PYRR"/>
    <property type="match status" value="1"/>
</dbReference>
<evidence type="ECO:0000313" key="3">
    <source>
        <dbReference type="Proteomes" id="UP001236507"/>
    </source>
</evidence>
<evidence type="ECO:0000313" key="2">
    <source>
        <dbReference type="EMBL" id="MDI9858626.1"/>
    </source>
</evidence>
<keyword evidence="2" id="KW-0808">Transferase</keyword>
<dbReference type="SUPFAM" id="SSF53271">
    <property type="entry name" value="PRTase-like"/>
    <property type="match status" value="1"/>
</dbReference>
<dbReference type="RefSeq" id="WP_095161848.1">
    <property type="nucleotide sequence ID" value="NZ_JASHIF010000004.1"/>
</dbReference>
<dbReference type="EMBL" id="JASHIF010000004">
    <property type="protein sequence ID" value="MDI9858626.1"/>
    <property type="molecule type" value="Genomic_DNA"/>
</dbReference>
<protein>
    <submittedName>
        <fullName evidence="2">Uracil phosphoribosyltransferase</fullName>
        <ecNumber evidence="2">2.4.2.9</ecNumber>
    </submittedName>
</protein>
<reference evidence="2 3" key="1">
    <citation type="submission" date="2023-05" db="EMBL/GenBank/DDBJ databases">
        <title>Novel species of genus Flectobacillus isolated from stream in China.</title>
        <authorList>
            <person name="Lu H."/>
        </authorList>
    </citation>
    <scope>NUCLEOTIDE SEQUENCE [LARGE SCALE GENOMIC DNA]</scope>
    <source>
        <strain evidence="2 3">KCTC 42575</strain>
    </source>
</reference>
<organism evidence="2 3">
    <name type="scientific">Flectobacillus roseus</name>
    <dbReference type="NCBI Taxonomy" id="502259"/>
    <lineage>
        <taxon>Bacteria</taxon>
        <taxon>Pseudomonadati</taxon>
        <taxon>Bacteroidota</taxon>
        <taxon>Cytophagia</taxon>
        <taxon>Cytophagales</taxon>
        <taxon>Flectobacillaceae</taxon>
        <taxon>Flectobacillus</taxon>
    </lineage>
</organism>
<evidence type="ECO:0000259" key="1">
    <source>
        <dbReference type="Pfam" id="PF14681"/>
    </source>
</evidence>
<dbReference type="Pfam" id="PF14681">
    <property type="entry name" value="UPRTase"/>
    <property type="match status" value="1"/>
</dbReference>
<name>A0ABT6Y5U5_9BACT</name>
<dbReference type="PANTHER" id="PTHR11608:SF0">
    <property type="entry name" value="BIFUNCTIONAL PROTEIN PYRR"/>
    <property type="match status" value="1"/>
</dbReference>